<sequence>MKHCRPRGIFGCISCTTGTLCVMFILSWYLFLTITHPSNVKFFVTEASLAQFNLTSNSTLFYNLKVNVTVRNPNKHVIVYYRRITAIAWYKDNDFGRVSLVPFDQGHKNTTLLQALFEGHNVITLKPEQFVEYNEETSVGVYNDLAVDFDLTIRAKYRSWFKTSRFNPPIVRCRLSRVPLISNDKSAPTFSVTECNSGNFFLDRVVVY</sequence>
<comment type="subcellular location">
    <subcellularLocation>
        <location evidence="1">Membrane</location>
        <topology evidence="1">Single-pass membrane protein</topology>
    </subcellularLocation>
</comment>
<name>A0ABD1N7Q0_9FABA</name>
<keyword evidence="2 5" id="KW-0812">Transmembrane</keyword>
<evidence type="ECO:0000259" key="6">
    <source>
        <dbReference type="Pfam" id="PF03168"/>
    </source>
</evidence>
<dbReference type="AlphaFoldDB" id="A0ABD1N7Q0"/>
<dbReference type="Pfam" id="PF03168">
    <property type="entry name" value="LEA_2"/>
    <property type="match status" value="1"/>
</dbReference>
<dbReference type="InterPro" id="IPR004864">
    <property type="entry name" value="LEA_2"/>
</dbReference>
<comment type="caution">
    <text evidence="7">The sequence shown here is derived from an EMBL/GenBank/DDBJ whole genome shotgun (WGS) entry which is preliminary data.</text>
</comment>
<dbReference type="EMBL" id="JBGMDY010000002">
    <property type="protein sequence ID" value="KAL2344142.1"/>
    <property type="molecule type" value="Genomic_DNA"/>
</dbReference>
<dbReference type="Proteomes" id="UP001603857">
    <property type="component" value="Unassembled WGS sequence"/>
</dbReference>
<evidence type="ECO:0000256" key="3">
    <source>
        <dbReference type="ARBA" id="ARBA00022989"/>
    </source>
</evidence>
<evidence type="ECO:0000256" key="2">
    <source>
        <dbReference type="ARBA" id="ARBA00022692"/>
    </source>
</evidence>
<proteinExistence type="predicted"/>
<reference evidence="7 8" key="1">
    <citation type="submission" date="2024-08" db="EMBL/GenBank/DDBJ databases">
        <title>Insights into the chromosomal genome structure of Flemingia macrophylla.</title>
        <authorList>
            <person name="Ding Y."/>
            <person name="Zhao Y."/>
            <person name="Bi W."/>
            <person name="Wu M."/>
            <person name="Zhao G."/>
            <person name="Gong Y."/>
            <person name="Li W."/>
            <person name="Zhang P."/>
        </authorList>
    </citation>
    <scope>NUCLEOTIDE SEQUENCE [LARGE SCALE GENOMIC DNA]</scope>
    <source>
        <strain evidence="7">DYQJB</strain>
        <tissue evidence="7">Leaf</tissue>
    </source>
</reference>
<evidence type="ECO:0000256" key="5">
    <source>
        <dbReference type="SAM" id="Phobius"/>
    </source>
</evidence>
<gene>
    <name evidence="7" type="ORF">Fmac_005427</name>
</gene>
<feature type="domain" description="Late embryogenesis abundant protein LEA-2 subgroup" evidence="6">
    <location>
        <begin position="68"/>
        <end position="164"/>
    </location>
</feature>
<feature type="transmembrane region" description="Helical" evidence="5">
    <location>
        <begin position="9"/>
        <end position="31"/>
    </location>
</feature>
<dbReference type="PANTHER" id="PTHR31415">
    <property type="entry name" value="OS05G0367900 PROTEIN"/>
    <property type="match status" value="1"/>
</dbReference>
<evidence type="ECO:0000313" key="7">
    <source>
        <dbReference type="EMBL" id="KAL2344142.1"/>
    </source>
</evidence>
<evidence type="ECO:0000313" key="8">
    <source>
        <dbReference type="Proteomes" id="UP001603857"/>
    </source>
</evidence>
<protein>
    <recommendedName>
        <fullName evidence="6">Late embryogenesis abundant protein LEA-2 subgroup domain-containing protein</fullName>
    </recommendedName>
</protein>
<evidence type="ECO:0000256" key="4">
    <source>
        <dbReference type="ARBA" id="ARBA00023136"/>
    </source>
</evidence>
<keyword evidence="3 5" id="KW-1133">Transmembrane helix</keyword>
<dbReference type="GO" id="GO:0016020">
    <property type="term" value="C:membrane"/>
    <property type="evidence" value="ECO:0007669"/>
    <property type="project" value="UniProtKB-SubCell"/>
</dbReference>
<dbReference type="InterPro" id="IPR044839">
    <property type="entry name" value="NDR1-like"/>
</dbReference>
<keyword evidence="4 5" id="KW-0472">Membrane</keyword>
<dbReference type="PANTHER" id="PTHR31415:SF59">
    <property type="entry name" value="HARPIN-INDUCED 1"/>
    <property type="match status" value="1"/>
</dbReference>
<evidence type="ECO:0000256" key="1">
    <source>
        <dbReference type="ARBA" id="ARBA00004167"/>
    </source>
</evidence>
<organism evidence="7 8">
    <name type="scientific">Flemingia macrophylla</name>
    <dbReference type="NCBI Taxonomy" id="520843"/>
    <lineage>
        <taxon>Eukaryota</taxon>
        <taxon>Viridiplantae</taxon>
        <taxon>Streptophyta</taxon>
        <taxon>Embryophyta</taxon>
        <taxon>Tracheophyta</taxon>
        <taxon>Spermatophyta</taxon>
        <taxon>Magnoliopsida</taxon>
        <taxon>eudicotyledons</taxon>
        <taxon>Gunneridae</taxon>
        <taxon>Pentapetalae</taxon>
        <taxon>rosids</taxon>
        <taxon>fabids</taxon>
        <taxon>Fabales</taxon>
        <taxon>Fabaceae</taxon>
        <taxon>Papilionoideae</taxon>
        <taxon>50 kb inversion clade</taxon>
        <taxon>NPAAA clade</taxon>
        <taxon>indigoferoid/millettioid clade</taxon>
        <taxon>Phaseoleae</taxon>
        <taxon>Flemingia</taxon>
    </lineage>
</organism>
<keyword evidence="8" id="KW-1185">Reference proteome</keyword>
<accession>A0ABD1N7Q0</accession>